<dbReference type="Proteomes" id="UP000607559">
    <property type="component" value="Unassembled WGS sequence"/>
</dbReference>
<proteinExistence type="predicted"/>
<accession>A0A8J2UIE8</accession>
<reference evidence="3" key="2">
    <citation type="submission" date="2020-09" db="EMBL/GenBank/DDBJ databases">
        <authorList>
            <person name="Sun Q."/>
            <person name="Zhou Y."/>
        </authorList>
    </citation>
    <scope>NUCLEOTIDE SEQUENCE</scope>
    <source>
        <strain evidence="3">CGMCC 1.15448</strain>
    </source>
</reference>
<reference evidence="3" key="1">
    <citation type="journal article" date="2014" name="Int. J. Syst. Evol. Microbiol.">
        <title>Complete genome sequence of Corynebacterium casei LMG S-19264T (=DSM 44701T), isolated from a smear-ripened cheese.</title>
        <authorList>
            <consortium name="US DOE Joint Genome Institute (JGI-PGF)"/>
            <person name="Walter F."/>
            <person name="Albersmeier A."/>
            <person name="Kalinowski J."/>
            <person name="Ruckert C."/>
        </authorList>
    </citation>
    <scope>NUCLEOTIDE SEQUENCE</scope>
    <source>
        <strain evidence="3">CGMCC 1.15448</strain>
    </source>
</reference>
<keyword evidence="2" id="KW-0732">Signal</keyword>
<feature type="compositionally biased region" description="Basic and acidic residues" evidence="1">
    <location>
        <begin position="285"/>
        <end position="298"/>
    </location>
</feature>
<sequence>MKKHIRLLNLAVTLLVLSAPVMSRAAGGDQEVRKQRLINKNYSVTADDKLQIENSFGNVVVSTWDKQEITVDIEISARASTEERAQAIMNRIDVKDGKDGNNIWFKTKVGDIHNGGGNRHGDNERGFYIDYVIHMPAANRLAIENSFGKTEIPAFKGLVTLTSKFGSLNTGDLDNVDQIDVEFGRAYIASVSNGKVVFKFNKESHIGKVGGNVKITSEFSQHVQFIVADNINELAVFESYSGVRVVVDKTLSAQFDVHTSFGHFHNESDINIDEQKEDDSSYGPHFDKDYSGKSGDGKARIKIKSSFGSVRLSYAGDQDNENQDDKMDKERNKHKNKDKEKTSVSESEAR</sequence>
<evidence type="ECO:0000313" key="3">
    <source>
        <dbReference type="EMBL" id="GGB21599.1"/>
    </source>
</evidence>
<feature type="region of interest" description="Disordered" evidence="1">
    <location>
        <begin position="312"/>
        <end position="350"/>
    </location>
</feature>
<gene>
    <name evidence="3" type="ORF">GCM10011511_51770</name>
</gene>
<protein>
    <recommendedName>
        <fullName evidence="5">Adhesin domain-containing protein</fullName>
    </recommendedName>
</protein>
<dbReference type="EMBL" id="BMJC01000006">
    <property type="protein sequence ID" value="GGB21599.1"/>
    <property type="molecule type" value="Genomic_DNA"/>
</dbReference>
<evidence type="ECO:0008006" key="5">
    <source>
        <dbReference type="Google" id="ProtNLM"/>
    </source>
</evidence>
<keyword evidence="4" id="KW-1185">Reference proteome</keyword>
<comment type="caution">
    <text evidence="3">The sequence shown here is derived from an EMBL/GenBank/DDBJ whole genome shotgun (WGS) entry which is preliminary data.</text>
</comment>
<evidence type="ECO:0000313" key="4">
    <source>
        <dbReference type="Proteomes" id="UP000607559"/>
    </source>
</evidence>
<evidence type="ECO:0000256" key="1">
    <source>
        <dbReference type="SAM" id="MobiDB-lite"/>
    </source>
</evidence>
<organism evidence="3 4">
    <name type="scientific">Puia dinghuensis</name>
    <dbReference type="NCBI Taxonomy" id="1792502"/>
    <lineage>
        <taxon>Bacteria</taxon>
        <taxon>Pseudomonadati</taxon>
        <taxon>Bacteroidota</taxon>
        <taxon>Chitinophagia</taxon>
        <taxon>Chitinophagales</taxon>
        <taxon>Chitinophagaceae</taxon>
        <taxon>Puia</taxon>
    </lineage>
</organism>
<feature type="compositionally biased region" description="Basic and acidic residues" evidence="1">
    <location>
        <begin position="323"/>
        <end position="350"/>
    </location>
</feature>
<dbReference type="RefSeq" id="WP_188937284.1">
    <property type="nucleotide sequence ID" value="NZ_BMJC01000006.1"/>
</dbReference>
<dbReference type="AlphaFoldDB" id="A0A8J2UIE8"/>
<feature type="chain" id="PRO_5035298465" description="Adhesin domain-containing protein" evidence="2">
    <location>
        <begin position="26"/>
        <end position="350"/>
    </location>
</feature>
<name>A0A8J2UIE8_9BACT</name>
<feature type="region of interest" description="Disordered" evidence="1">
    <location>
        <begin position="268"/>
        <end position="298"/>
    </location>
</feature>
<feature type="signal peptide" evidence="2">
    <location>
        <begin position="1"/>
        <end position="25"/>
    </location>
</feature>
<evidence type="ECO:0000256" key="2">
    <source>
        <dbReference type="SAM" id="SignalP"/>
    </source>
</evidence>